<dbReference type="GO" id="GO:0003677">
    <property type="term" value="F:DNA binding"/>
    <property type="evidence" value="ECO:0007669"/>
    <property type="project" value="InterPro"/>
</dbReference>
<keyword evidence="1" id="KW-0413">Isomerase</keyword>
<dbReference type="EMBL" id="MGIZ01000053">
    <property type="protein sequence ID" value="OGM97396.1"/>
    <property type="molecule type" value="Genomic_DNA"/>
</dbReference>
<organism evidence="4 5">
    <name type="scientific">Candidatus Yanofskybacteria bacterium RIFCSPHIGHO2_01_FULL_39_8b</name>
    <dbReference type="NCBI Taxonomy" id="1802659"/>
    <lineage>
        <taxon>Bacteria</taxon>
        <taxon>Candidatus Yanofskyibacteriota</taxon>
    </lineage>
</organism>
<sequence length="237" mass="27070">MLVENFPEVIDINFTSHIEEGFDDIACGKIAWVPVIEEFYTPFKKNLDEKMGSVEKLTEISETPCPHCEKMMLIKFGRMGKFLACPEPGSRVTLPLPEEAAKIKELEDKTQNEKCPICAKSMAVKRGRFGYFLGCINYPKCKGIMKIQNKTGYKCPACQEAGRTPIGDIVEKKSRGRGKIFYACSRWPDCTFLMNKKPENEPDLNSAFQYWKDNPPKSRNRKSYKTKSSQKSEPLKE</sequence>
<reference evidence="4 5" key="1">
    <citation type="journal article" date="2016" name="Nat. Commun.">
        <title>Thousands of microbial genomes shed light on interconnected biogeochemical processes in an aquifer system.</title>
        <authorList>
            <person name="Anantharaman K."/>
            <person name="Brown C.T."/>
            <person name="Hug L.A."/>
            <person name="Sharon I."/>
            <person name="Castelle C.J."/>
            <person name="Probst A.J."/>
            <person name="Thomas B.C."/>
            <person name="Singh A."/>
            <person name="Wilkins M.J."/>
            <person name="Karaoz U."/>
            <person name="Brodie E.L."/>
            <person name="Williams K.H."/>
            <person name="Hubbard S.S."/>
            <person name="Banfield J.F."/>
        </authorList>
    </citation>
    <scope>NUCLEOTIDE SEQUENCE [LARGE SCALE GENOMIC DNA]</scope>
</reference>
<dbReference type="GO" id="GO:0005694">
    <property type="term" value="C:chromosome"/>
    <property type="evidence" value="ECO:0007669"/>
    <property type="project" value="InterPro"/>
</dbReference>
<gene>
    <name evidence="4" type="ORF">A2817_03275</name>
</gene>
<evidence type="ECO:0000256" key="2">
    <source>
        <dbReference type="SAM" id="MobiDB-lite"/>
    </source>
</evidence>
<dbReference type="Gene3D" id="1.10.460.10">
    <property type="entry name" value="Topoisomerase I, domain 2"/>
    <property type="match status" value="1"/>
</dbReference>
<evidence type="ECO:0000256" key="1">
    <source>
        <dbReference type="ARBA" id="ARBA00023235"/>
    </source>
</evidence>
<dbReference type="PROSITE" id="PS52039">
    <property type="entry name" value="TOPO_IA_2"/>
    <property type="match status" value="1"/>
</dbReference>
<dbReference type="InterPro" id="IPR013824">
    <property type="entry name" value="Topo_IA_cen_sub1"/>
</dbReference>
<dbReference type="Proteomes" id="UP000177594">
    <property type="component" value="Unassembled WGS sequence"/>
</dbReference>
<evidence type="ECO:0000313" key="5">
    <source>
        <dbReference type="Proteomes" id="UP000177594"/>
    </source>
</evidence>
<dbReference type="PANTHER" id="PTHR42785">
    <property type="entry name" value="DNA TOPOISOMERASE, TYPE IA, CORE"/>
    <property type="match status" value="1"/>
</dbReference>
<dbReference type="AlphaFoldDB" id="A0A1F8E956"/>
<dbReference type="GO" id="GO:0006265">
    <property type="term" value="P:DNA topological change"/>
    <property type="evidence" value="ECO:0007669"/>
    <property type="project" value="InterPro"/>
</dbReference>
<dbReference type="Pfam" id="PF01396">
    <property type="entry name" value="Zn_ribbon_Top1"/>
    <property type="match status" value="3"/>
</dbReference>
<dbReference type="PANTHER" id="PTHR42785:SF1">
    <property type="entry name" value="DNA TOPOISOMERASE"/>
    <property type="match status" value="1"/>
</dbReference>
<feature type="domain" description="Topo IA-type catalytic" evidence="3">
    <location>
        <begin position="1"/>
        <end position="47"/>
    </location>
</feature>
<dbReference type="InterPro" id="IPR013497">
    <property type="entry name" value="Topo_IA_cen"/>
</dbReference>
<name>A0A1F8E956_9BACT</name>
<comment type="caution">
    <text evidence="4">The sequence shown here is derived from an EMBL/GenBank/DDBJ whole genome shotgun (WGS) entry which is preliminary data.</text>
</comment>
<evidence type="ECO:0000259" key="3">
    <source>
        <dbReference type="PROSITE" id="PS52039"/>
    </source>
</evidence>
<proteinExistence type="predicted"/>
<dbReference type="InterPro" id="IPR023405">
    <property type="entry name" value="Topo_IA_core_domain"/>
</dbReference>
<protein>
    <recommendedName>
        <fullName evidence="3">Topo IA-type catalytic domain-containing protein</fullName>
    </recommendedName>
</protein>
<feature type="compositionally biased region" description="Polar residues" evidence="2">
    <location>
        <begin position="226"/>
        <end position="237"/>
    </location>
</feature>
<dbReference type="InterPro" id="IPR000380">
    <property type="entry name" value="Topo_IA"/>
</dbReference>
<dbReference type="Gene3D" id="3.30.65.10">
    <property type="entry name" value="Bacterial Topoisomerase I, domain 1"/>
    <property type="match status" value="2"/>
</dbReference>
<accession>A0A1F8E956</accession>
<dbReference type="SUPFAM" id="SSF56712">
    <property type="entry name" value="Prokaryotic type I DNA topoisomerase"/>
    <property type="match status" value="1"/>
</dbReference>
<feature type="region of interest" description="Disordered" evidence="2">
    <location>
        <begin position="199"/>
        <end position="237"/>
    </location>
</feature>
<dbReference type="GO" id="GO:0003917">
    <property type="term" value="F:DNA topoisomerase type I (single strand cut, ATP-independent) activity"/>
    <property type="evidence" value="ECO:0007669"/>
    <property type="project" value="InterPro"/>
</dbReference>
<dbReference type="SUPFAM" id="SSF57783">
    <property type="entry name" value="Zinc beta-ribbon"/>
    <property type="match status" value="1"/>
</dbReference>
<dbReference type="InterPro" id="IPR013498">
    <property type="entry name" value="Topo_IA_Znf"/>
</dbReference>
<evidence type="ECO:0000313" key="4">
    <source>
        <dbReference type="EMBL" id="OGM97396.1"/>
    </source>
</evidence>